<evidence type="ECO:0000256" key="3">
    <source>
        <dbReference type="ARBA" id="ARBA00022452"/>
    </source>
</evidence>
<dbReference type="Gene3D" id="2.20.200.10">
    <property type="entry name" value="Outer membrane efflux proteins (OEP)"/>
    <property type="match status" value="1"/>
</dbReference>
<organism evidence="11 12">
    <name type="scientific">Sphingomonas natans</name>
    <dbReference type="NCBI Taxonomy" id="3063330"/>
    <lineage>
        <taxon>Bacteria</taxon>
        <taxon>Pseudomonadati</taxon>
        <taxon>Pseudomonadota</taxon>
        <taxon>Alphaproteobacteria</taxon>
        <taxon>Sphingomonadales</taxon>
        <taxon>Sphingomonadaceae</taxon>
        <taxon>Sphingomonas</taxon>
    </lineage>
</organism>
<sequence length="478" mass="49566">MVSHSFSWRTAALLLAAAPALAACVPNLGPAPKPRSASSLASASALPDQQGQWPGEGWWQAYGDPQLDALIAEGLAGSPDIATAAARVARAEGMAQAAGAAGGPTLEANAKGGSTKQSYNNGFPKEFVPKGWKSTGDASVRLGLDLDLFGRNRATRRAALSERDAVRLDASAARLALAASIAGAYADLSRLYAERDVAEQAARIRSESAKLVADRVANGLDTEGERAQANASVPATRADISALDTSIELVRHQLAALVGAGPDRGLAPARPRLAGSGAGSLPANAGIDLVGRRPDVAAARLRVEAADQRVKAAKAAFYPDVSLSALIGVQSLGLSKLVEQDSIYGNAGPALSLPIFDSGRRSGDYRSSRGDYDAAVADYDRVLLGALREVADAVSNRAGLQREDKDVRASLAQSETAYRIARLRYEGGLSTYLSVLTAEDAVVAARRRVADLEARAFTIDVALIRSLGGGFASEQGKG</sequence>
<reference evidence="11" key="1">
    <citation type="submission" date="2023-07" db="EMBL/GenBank/DDBJ databases">
        <authorList>
            <person name="Kim M."/>
        </authorList>
    </citation>
    <scope>NUCLEOTIDE SEQUENCE</scope>
    <source>
        <strain evidence="11">BIUV-7</strain>
    </source>
</reference>
<evidence type="ECO:0000313" key="12">
    <source>
        <dbReference type="Proteomes" id="UP001169764"/>
    </source>
</evidence>
<keyword evidence="5 9" id="KW-0732">Signal</keyword>
<dbReference type="PANTHER" id="PTHR30203:SF20">
    <property type="entry name" value="MULTIDRUG RESISTANCE OUTER MEMBRANE PROTEIN MDTP-RELATED"/>
    <property type="match status" value="1"/>
</dbReference>
<evidence type="ECO:0000256" key="7">
    <source>
        <dbReference type="ARBA" id="ARBA00023139"/>
    </source>
</evidence>
<dbReference type="SUPFAM" id="SSF56954">
    <property type="entry name" value="Outer membrane efflux proteins (OEP)"/>
    <property type="match status" value="1"/>
</dbReference>
<dbReference type="InterPro" id="IPR010131">
    <property type="entry name" value="MdtP/NodT-like"/>
</dbReference>
<dbReference type="EMBL" id="JAUOTP010000002">
    <property type="protein sequence ID" value="MDO6413827.1"/>
    <property type="molecule type" value="Genomic_DNA"/>
</dbReference>
<feature type="compositionally biased region" description="Low complexity" evidence="10">
    <location>
        <begin position="36"/>
        <end position="58"/>
    </location>
</feature>
<dbReference type="Gene3D" id="1.20.1600.10">
    <property type="entry name" value="Outer membrane efflux proteins (OEP)"/>
    <property type="match status" value="1"/>
</dbReference>
<evidence type="ECO:0000256" key="5">
    <source>
        <dbReference type="ARBA" id="ARBA00022729"/>
    </source>
</evidence>
<dbReference type="NCBIfam" id="TIGR01845">
    <property type="entry name" value="outer_NodT"/>
    <property type="match status" value="1"/>
</dbReference>
<name>A0ABT8Y678_9SPHN</name>
<protein>
    <submittedName>
        <fullName evidence="11">Efflux transporter outer membrane subunit</fullName>
    </submittedName>
</protein>
<evidence type="ECO:0000256" key="8">
    <source>
        <dbReference type="ARBA" id="ARBA00023288"/>
    </source>
</evidence>
<evidence type="ECO:0000256" key="4">
    <source>
        <dbReference type="ARBA" id="ARBA00022692"/>
    </source>
</evidence>
<dbReference type="Pfam" id="PF02321">
    <property type="entry name" value="OEP"/>
    <property type="match status" value="2"/>
</dbReference>
<dbReference type="RefSeq" id="WP_303540552.1">
    <property type="nucleotide sequence ID" value="NZ_JAUOTP010000002.1"/>
</dbReference>
<feature type="signal peptide" evidence="9">
    <location>
        <begin position="1"/>
        <end position="22"/>
    </location>
</feature>
<dbReference type="PANTHER" id="PTHR30203">
    <property type="entry name" value="OUTER MEMBRANE CATION EFFLUX PROTEIN"/>
    <property type="match status" value="1"/>
</dbReference>
<keyword evidence="6 9" id="KW-0472">Membrane</keyword>
<feature type="chain" id="PRO_5044964948" evidence="9">
    <location>
        <begin position="23"/>
        <end position="478"/>
    </location>
</feature>
<proteinExistence type="inferred from homology"/>
<dbReference type="InterPro" id="IPR003423">
    <property type="entry name" value="OMP_efflux"/>
</dbReference>
<evidence type="ECO:0000256" key="10">
    <source>
        <dbReference type="SAM" id="MobiDB-lite"/>
    </source>
</evidence>
<keyword evidence="3 9" id="KW-1134">Transmembrane beta strand</keyword>
<dbReference type="Proteomes" id="UP001169764">
    <property type="component" value="Unassembled WGS sequence"/>
</dbReference>
<evidence type="ECO:0000256" key="9">
    <source>
        <dbReference type="RuleBase" id="RU362097"/>
    </source>
</evidence>
<keyword evidence="8 9" id="KW-0449">Lipoprotein</keyword>
<comment type="caution">
    <text evidence="11">The sequence shown here is derived from an EMBL/GenBank/DDBJ whole genome shotgun (WGS) entry which is preliminary data.</text>
</comment>
<gene>
    <name evidence="11" type="ORF">Q4F19_05495</name>
</gene>
<evidence type="ECO:0000256" key="6">
    <source>
        <dbReference type="ARBA" id="ARBA00023136"/>
    </source>
</evidence>
<comment type="similarity">
    <text evidence="2 9">Belongs to the outer membrane factor (OMF) (TC 1.B.17) family.</text>
</comment>
<evidence type="ECO:0000256" key="1">
    <source>
        <dbReference type="ARBA" id="ARBA00004370"/>
    </source>
</evidence>
<evidence type="ECO:0000313" key="11">
    <source>
        <dbReference type="EMBL" id="MDO6413827.1"/>
    </source>
</evidence>
<evidence type="ECO:0000256" key="2">
    <source>
        <dbReference type="ARBA" id="ARBA00007613"/>
    </source>
</evidence>
<accession>A0ABT8Y678</accession>
<keyword evidence="4 9" id="KW-0812">Transmembrane</keyword>
<comment type="subcellular location">
    <subcellularLocation>
        <location evidence="9">Cell membrane</location>
        <topology evidence="9">Lipid-anchor</topology>
    </subcellularLocation>
    <subcellularLocation>
        <location evidence="1">Membrane</location>
    </subcellularLocation>
</comment>
<keyword evidence="7 9" id="KW-0564">Palmitate</keyword>
<feature type="region of interest" description="Disordered" evidence="10">
    <location>
        <begin position="33"/>
        <end position="58"/>
    </location>
</feature>
<keyword evidence="12" id="KW-1185">Reference proteome</keyword>